<evidence type="ECO:0000313" key="2">
    <source>
        <dbReference type="EMBL" id="CAE0839216.1"/>
    </source>
</evidence>
<reference evidence="2" key="1">
    <citation type="submission" date="2021-01" db="EMBL/GenBank/DDBJ databases">
        <authorList>
            <person name="Corre E."/>
            <person name="Pelletier E."/>
            <person name="Niang G."/>
            <person name="Scheremetjew M."/>
            <person name="Finn R."/>
            <person name="Kale V."/>
            <person name="Holt S."/>
            <person name="Cochrane G."/>
            <person name="Meng A."/>
            <person name="Brown T."/>
            <person name="Cohen L."/>
        </authorList>
    </citation>
    <scope>NUCLEOTIDE SEQUENCE</scope>
    <source>
        <strain evidence="2">CCMP1594</strain>
    </source>
</reference>
<protein>
    <submittedName>
        <fullName evidence="2">Uncharacterized protein</fullName>
    </submittedName>
</protein>
<dbReference type="EMBL" id="HBJA01147313">
    <property type="protein sequence ID" value="CAE0839216.1"/>
    <property type="molecule type" value="Transcribed_RNA"/>
</dbReference>
<feature type="region of interest" description="Disordered" evidence="1">
    <location>
        <begin position="73"/>
        <end position="99"/>
    </location>
</feature>
<organism evidence="2">
    <name type="scientific">Eutreptiella gymnastica</name>
    <dbReference type="NCBI Taxonomy" id="73025"/>
    <lineage>
        <taxon>Eukaryota</taxon>
        <taxon>Discoba</taxon>
        <taxon>Euglenozoa</taxon>
        <taxon>Euglenida</taxon>
        <taxon>Spirocuta</taxon>
        <taxon>Euglenophyceae</taxon>
        <taxon>Eutreptiales</taxon>
        <taxon>Eutreptiaceae</taxon>
        <taxon>Eutreptiella</taxon>
    </lineage>
</organism>
<evidence type="ECO:0000256" key="1">
    <source>
        <dbReference type="SAM" id="MobiDB-lite"/>
    </source>
</evidence>
<accession>A0A7S4GJY1</accession>
<proteinExistence type="predicted"/>
<dbReference type="AlphaFoldDB" id="A0A7S4GJY1"/>
<gene>
    <name evidence="2" type="ORF">EGYM00163_LOCUS50588</name>
</gene>
<name>A0A7S4GJY1_9EUGL</name>
<sequence>MSECLSSCCALSHSKDYESSHALDVNIVLLPCVVPSGDARHYKGHLWHTSFLWSARSSTRLFKIVFPTSSSFGYGTGKPIAESPSSVHKHGPCPSQHPC</sequence>